<keyword evidence="3" id="KW-1133">Transmembrane helix</keyword>
<evidence type="ECO:0000256" key="2">
    <source>
        <dbReference type="SAM" id="MobiDB-lite"/>
    </source>
</evidence>
<dbReference type="InterPro" id="IPR011009">
    <property type="entry name" value="Kinase-like_dom_sf"/>
</dbReference>
<feature type="compositionally biased region" description="Acidic residues" evidence="2">
    <location>
        <begin position="1"/>
        <end position="11"/>
    </location>
</feature>
<name>A0AA88DIS6_FICCA</name>
<dbReference type="GO" id="GO:0005524">
    <property type="term" value="F:ATP binding"/>
    <property type="evidence" value="ECO:0007669"/>
    <property type="project" value="UniProtKB-UniRule"/>
</dbReference>
<keyword evidence="3" id="KW-0812">Transmembrane</keyword>
<dbReference type="GO" id="GO:0005776">
    <property type="term" value="C:autophagosome"/>
    <property type="evidence" value="ECO:0007669"/>
    <property type="project" value="TreeGrafter"/>
</dbReference>
<keyword evidence="1" id="KW-0547">Nucleotide-binding</keyword>
<proteinExistence type="predicted"/>
<feature type="region of interest" description="Disordered" evidence="2">
    <location>
        <begin position="1"/>
        <end position="28"/>
    </location>
</feature>
<dbReference type="GO" id="GO:0000045">
    <property type="term" value="P:autophagosome assembly"/>
    <property type="evidence" value="ECO:0007669"/>
    <property type="project" value="TreeGrafter"/>
</dbReference>
<dbReference type="PROSITE" id="PS00107">
    <property type="entry name" value="PROTEIN_KINASE_ATP"/>
    <property type="match status" value="1"/>
</dbReference>
<feature type="compositionally biased region" description="Basic and acidic residues" evidence="2">
    <location>
        <begin position="12"/>
        <end position="22"/>
    </location>
</feature>
<dbReference type="GO" id="GO:0016020">
    <property type="term" value="C:membrane"/>
    <property type="evidence" value="ECO:0007669"/>
    <property type="project" value="TreeGrafter"/>
</dbReference>
<dbReference type="GO" id="GO:0004674">
    <property type="term" value="F:protein serine/threonine kinase activity"/>
    <property type="evidence" value="ECO:0007669"/>
    <property type="project" value="InterPro"/>
</dbReference>
<gene>
    <name evidence="5" type="ORF">TIFTF001_016153</name>
</gene>
<sequence length="129" mass="15029">MEMEMEMEMENENEKEGEEAKKTRQNRTKPMTVGEYVIKSKIGEGCFSTVWKGQHIVNGEEVVAVKQVYLSRLNRHLRTCLDCELTFLSSVNHPNIVRLFHVFRVRLSFSFIFSFSLGFPVFALPIFFS</sequence>
<dbReference type="GO" id="GO:0010506">
    <property type="term" value="P:regulation of autophagy"/>
    <property type="evidence" value="ECO:0007669"/>
    <property type="project" value="InterPro"/>
</dbReference>
<dbReference type="PANTHER" id="PTHR24348:SF53">
    <property type="entry name" value="SERINE_THREONINE-PROTEIN KINASE ATG1T"/>
    <property type="match status" value="1"/>
</dbReference>
<keyword evidence="1" id="KW-0067">ATP-binding</keyword>
<evidence type="ECO:0000313" key="6">
    <source>
        <dbReference type="Proteomes" id="UP001187192"/>
    </source>
</evidence>
<protein>
    <recommendedName>
        <fullName evidence="4">Protein kinase domain-containing protein</fullName>
    </recommendedName>
</protein>
<accession>A0AA88DIS6</accession>
<dbReference type="GO" id="GO:0005829">
    <property type="term" value="C:cytosol"/>
    <property type="evidence" value="ECO:0007669"/>
    <property type="project" value="TreeGrafter"/>
</dbReference>
<comment type="caution">
    <text evidence="5">The sequence shown here is derived from an EMBL/GenBank/DDBJ whole genome shotgun (WGS) entry which is preliminary data.</text>
</comment>
<feature type="binding site" evidence="1">
    <location>
        <position position="66"/>
    </location>
    <ligand>
        <name>ATP</name>
        <dbReference type="ChEBI" id="CHEBI:30616"/>
    </ligand>
</feature>
<feature type="transmembrane region" description="Helical" evidence="3">
    <location>
        <begin position="107"/>
        <end position="128"/>
    </location>
</feature>
<evidence type="ECO:0000256" key="3">
    <source>
        <dbReference type="SAM" id="Phobius"/>
    </source>
</evidence>
<dbReference type="PROSITE" id="PS50011">
    <property type="entry name" value="PROTEIN_KINASE_DOM"/>
    <property type="match status" value="1"/>
</dbReference>
<evidence type="ECO:0000313" key="5">
    <source>
        <dbReference type="EMBL" id="GMN46959.1"/>
    </source>
</evidence>
<reference evidence="5" key="1">
    <citation type="submission" date="2023-07" db="EMBL/GenBank/DDBJ databases">
        <title>draft genome sequence of fig (Ficus carica).</title>
        <authorList>
            <person name="Takahashi T."/>
            <person name="Nishimura K."/>
        </authorList>
    </citation>
    <scope>NUCLEOTIDE SEQUENCE</scope>
</reference>
<dbReference type="InterPro" id="IPR017441">
    <property type="entry name" value="Protein_kinase_ATP_BS"/>
</dbReference>
<organism evidence="5 6">
    <name type="scientific">Ficus carica</name>
    <name type="common">Common fig</name>
    <dbReference type="NCBI Taxonomy" id="3494"/>
    <lineage>
        <taxon>Eukaryota</taxon>
        <taxon>Viridiplantae</taxon>
        <taxon>Streptophyta</taxon>
        <taxon>Embryophyta</taxon>
        <taxon>Tracheophyta</taxon>
        <taxon>Spermatophyta</taxon>
        <taxon>Magnoliopsida</taxon>
        <taxon>eudicotyledons</taxon>
        <taxon>Gunneridae</taxon>
        <taxon>Pentapetalae</taxon>
        <taxon>rosids</taxon>
        <taxon>fabids</taxon>
        <taxon>Rosales</taxon>
        <taxon>Moraceae</taxon>
        <taxon>Ficeae</taxon>
        <taxon>Ficus</taxon>
    </lineage>
</organism>
<dbReference type="InterPro" id="IPR045269">
    <property type="entry name" value="Atg1-like"/>
</dbReference>
<dbReference type="InterPro" id="IPR000719">
    <property type="entry name" value="Prot_kinase_dom"/>
</dbReference>
<evidence type="ECO:0000259" key="4">
    <source>
        <dbReference type="PROSITE" id="PS50011"/>
    </source>
</evidence>
<keyword evidence="3" id="KW-0472">Membrane</keyword>
<dbReference type="PANTHER" id="PTHR24348">
    <property type="entry name" value="SERINE/THREONINE-PROTEIN KINASE UNC-51-RELATED"/>
    <property type="match status" value="1"/>
</dbReference>
<evidence type="ECO:0000256" key="1">
    <source>
        <dbReference type="PROSITE-ProRule" id="PRU10141"/>
    </source>
</evidence>
<dbReference type="Proteomes" id="UP001187192">
    <property type="component" value="Unassembled WGS sequence"/>
</dbReference>
<dbReference type="GO" id="GO:0000407">
    <property type="term" value="C:phagophore assembly site"/>
    <property type="evidence" value="ECO:0007669"/>
    <property type="project" value="TreeGrafter"/>
</dbReference>
<dbReference type="AlphaFoldDB" id="A0AA88DIS6"/>
<keyword evidence="6" id="KW-1185">Reference proteome</keyword>
<dbReference type="SUPFAM" id="SSF56112">
    <property type="entry name" value="Protein kinase-like (PK-like)"/>
    <property type="match status" value="1"/>
</dbReference>
<feature type="domain" description="Protein kinase" evidence="4">
    <location>
        <begin position="36"/>
        <end position="129"/>
    </location>
</feature>
<dbReference type="Gene3D" id="3.30.200.20">
    <property type="entry name" value="Phosphorylase Kinase, domain 1"/>
    <property type="match status" value="1"/>
</dbReference>
<dbReference type="EMBL" id="BTGU01000024">
    <property type="protein sequence ID" value="GMN46959.1"/>
    <property type="molecule type" value="Genomic_DNA"/>
</dbReference>
<dbReference type="Pfam" id="PF00069">
    <property type="entry name" value="Pkinase"/>
    <property type="match status" value="1"/>
</dbReference>